<dbReference type="SUPFAM" id="SSF48168">
    <property type="entry name" value="R1 subunit of ribonucleotide reductase, N-terminal domain"/>
    <property type="match status" value="1"/>
</dbReference>
<dbReference type="EMBL" id="AP014836">
    <property type="protein sequence ID" value="BAW80792.1"/>
    <property type="molecule type" value="Genomic_DNA"/>
</dbReference>
<gene>
    <name evidence="1" type="ORF">TAO_1422</name>
</gene>
<organism evidence="1 2">
    <name type="scientific">Candidatus Nitrosoglobus terrae</name>
    <dbReference type="NCBI Taxonomy" id="1630141"/>
    <lineage>
        <taxon>Bacteria</taxon>
        <taxon>Pseudomonadati</taxon>
        <taxon>Pseudomonadota</taxon>
        <taxon>Gammaproteobacteria</taxon>
        <taxon>Chromatiales</taxon>
        <taxon>Chromatiaceae</taxon>
        <taxon>Candidatus Nitrosoglobus</taxon>
    </lineage>
</organism>
<proteinExistence type="predicted"/>
<sequence>MYLNKLKNWTLWVLKDITTIDASNIVRKVTNKLKDKEQIASKELQQELINALLDIPEPDYEHNLAAGRLYSSLISKNST</sequence>
<keyword evidence="2" id="KW-1185">Reference proteome</keyword>
<name>A0A1Q2SNT8_9GAMM</name>
<accession>A0A1Q2SNT8</accession>
<dbReference type="InterPro" id="IPR008926">
    <property type="entry name" value="RNR_R1-su_N"/>
</dbReference>
<dbReference type="AlphaFoldDB" id="A0A1Q2SNT8"/>
<evidence type="ECO:0000313" key="2">
    <source>
        <dbReference type="Proteomes" id="UP000243679"/>
    </source>
</evidence>
<reference evidence="1 2" key="1">
    <citation type="journal article" date="2017" name="ISME J.">
        <title>An acid-tolerant ammonia-oxidizing ?-proteobacterium from soil.</title>
        <authorList>
            <person name="Hayatsu M."/>
            <person name="Tago K."/>
            <person name="Uchiyama I."/>
            <person name="Toyoda A."/>
            <person name="Wang Y."/>
            <person name="Shimomura Y."/>
            <person name="Okubo T."/>
            <person name="Kurisu F."/>
            <person name="Hirono Y."/>
            <person name="Nonaka K."/>
            <person name="Akiyama H."/>
            <person name="Itoh T."/>
            <person name="Takami H."/>
        </authorList>
    </citation>
    <scope>NUCLEOTIDE SEQUENCE [LARGE SCALE GENOMIC DNA]</scope>
    <source>
        <strain evidence="1 2">TAO100</strain>
    </source>
</reference>
<dbReference type="KEGG" id="ntt:TAO_1422"/>
<dbReference type="Proteomes" id="UP000243679">
    <property type="component" value="Chromosome"/>
</dbReference>
<protein>
    <submittedName>
        <fullName evidence="1">Uncharacterized protein</fullName>
    </submittedName>
</protein>
<evidence type="ECO:0000313" key="1">
    <source>
        <dbReference type="EMBL" id="BAW80792.1"/>
    </source>
</evidence>